<dbReference type="InterPro" id="IPR050077">
    <property type="entry name" value="LexA_repressor"/>
</dbReference>
<dbReference type="InterPro" id="IPR036286">
    <property type="entry name" value="LexA/Signal_pep-like_sf"/>
</dbReference>
<protein>
    <submittedName>
        <fullName evidence="2">Peptidase S24</fullName>
    </submittedName>
</protein>
<dbReference type="Gene3D" id="2.10.109.10">
    <property type="entry name" value="Umud Fragment, subunit A"/>
    <property type="match status" value="1"/>
</dbReference>
<dbReference type="Proteomes" id="UP000232188">
    <property type="component" value="Unassembled WGS sequence"/>
</dbReference>
<dbReference type="PANTHER" id="PTHR33516:SF2">
    <property type="entry name" value="LEXA REPRESSOR-RELATED"/>
    <property type="match status" value="1"/>
</dbReference>
<accession>A0A2M9YJH3</accession>
<dbReference type="PANTHER" id="PTHR33516">
    <property type="entry name" value="LEXA REPRESSOR"/>
    <property type="match status" value="1"/>
</dbReference>
<evidence type="ECO:0000313" key="4">
    <source>
        <dbReference type="Proteomes" id="UP000232149"/>
    </source>
</evidence>
<dbReference type="AlphaFoldDB" id="A0A2M9YJH3"/>
<dbReference type="NCBIfam" id="NF007621">
    <property type="entry name" value="PRK10276.1"/>
    <property type="match status" value="1"/>
</dbReference>
<dbReference type="InterPro" id="IPR015927">
    <property type="entry name" value="Peptidase_S24_S26A/B/C"/>
</dbReference>
<proteinExistence type="predicted"/>
<feature type="domain" description="Peptidase S24/S26A/S26B/S26C" evidence="1">
    <location>
        <begin position="18"/>
        <end position="134"/>
    </location>
</feature>
<evidence type="ECO:0000313" key="3">
    <source>
        <dbReference type="EMBL" id="PJZ61938.1"/>
    </source>
</evidence>
<comment type="caution">
    <text evidence="2">The sequence shown here is derived from an EMBL/GenBank/DDBJ whole genome shotgun (WGS) entry which is preliminary data.</text>
</comment>
<gene>
    <name evidence="3" type="ORF">CH376_10700</name>
    <name evidence="2" type="ORF">CH380_19465</name>
</gene>
<evidence type="ECO:0000313" key="5">
    <source>
        <dbReference type="Proteomes" id="UP000232188"/>
    </source>
</evidence>
<organism evidence="2 5">
    <name type="scientific">Leptospira adleri</name>
    <dbReference type="NCBI Taxonomy" id="2023186"/>
    <lineage>
        <taxon>Bacteria</taxon>
        <taxon>Pseudomonadati</taxon>
        <taxon>Spirochaetota</taxon>
        <taxon>Spirochaetia</taxon>
        <taxon>Leptospirales</taxon>
        <taxon>Leptospiraceae</taxon>
        <taxon>Leptospira</taxon>
    </lineage>
</organism>
<keyword evidence="4" id="KW-1185">Reference proteome</keyword>
<dbReference type="EMBL" id="NPDU01000024">
    <property type="protein sequence ID" value="PJZ61938.1"/>
    <property type="molecule type" value="Genomic_DNA"/>
</dbReference>
<dbReference type="Pfam" id="PF00717">
    <property type="entry name" value="Peptidase_S24"/>
    <property type="match status" value="1"/>
</dbReference>
<sequence>MSEIEILKPKFTPGNEYPFLEGISAGFSSPAEEYLENVLDLTEAVVKNPNSTFFGRVRGNSMIGAMIAEGDILVIDKSVRPIDGDPVVCSIDGAFLLKFLKIEKSEGWLIPANPEYKPIRVTKENDFQIWGTVMWITHRARNVRAYRL</sequence>
<reference evidence="4 5" key="1">
    <citation type="submission" date="2017-07" db="EMBL/GenBank/DDBJ databases">
        <title>Leptospira spp. isolated from tropical soils.</title>
        <authorList>
            <person name="Thibeaux R."/>
            <person name="Iraola G."/>
            <person name="Ferres I."/>
            <person name="Bierque E."/>
            <person name="Girault D."/>
            <person name="Soupe-Gilbert M.-E."/>
            <person name="Picardeau M."/>
            <person name="Goarant C."/>
        </authorList>
    </citation>
    <scope>NUCLEOTIDE SEQUENCE [LARGE SCALE GENOMIC DNA]</scope>
    <source>
        <strain evidence="2 5">FH2-B-C1</strain>
        <strain evidence="3 4">FH2-B-D1</strain>
    </source>
</reference>
<name>A0A2M9YJH3_9LEPT</name>
<dbReference type="EMBL" id="NPDV01000022">
    <property type="protein sequence ID" value="PJZ51646.1"/>
    <property type="molecule type" value="Genomic_DNA"/>
</dbReference>
<evidence type="ECO:0000259" key="1">
    <source>
        <dbReference type="Pfam" id="PF00717"/>
    </source>
</evidence>
<evidence type="ECO:0000313" key="2">
    <source>
        <dbReference type="EMBL" id="PJZ51646.1"/>
    </source>
</evidence>
<dbReference type="Proteomes" id="UP000232149">
    <property type="component" value="Unassembled WGS sequence"/>
</dbReference>
<dbReference type="InterPro" id="IPR039418">
    <property type="entry name" value="LexA-like"/>
</dbReference>
<dbReference type="CDD" id="cd06529">
    <property type="entry name" value="S24_LexA-like"/>
    <property type="match status" value="1"/>
</dbReference>
<dbReference type="SUPFAM" id="SSF51306">
    <property type="entry name" value="LexA/Signal peptidase"/>
    <property type="match status" value="1"/>
</dbReference>